<accession>A0A843W7X9</accession>
<comment type="caution">
    <text evidence="1">The sequence shown here is derived from an EMBL/GenBank/DDBJ whole genome shotgun (WGS) entry which is preliminary data.</text>
</comment>
<dbReference type="EMBL" id="NMUH01002972">
    <property type="protein sequence ID" value="MQM03078.1"/>
    <property type="molecule type" value="Genomic_DNA"/>
</dbReference>
<reference evidence="1" key="1">
    <citation type="submission" date="2017-07" db="EMBL/GenBank/DDBJ databases">
        <title>Taro Niue Genome Assembly and Annotation.</title>
        <authorList>
            <person name="Atibalentja N."/>
            <person name="Keating K."/>
            <person name="Fields C.J."/>
        </authorList>
    </citation>
    <scope>NUCLEOTIDE SEQUENCE</scope>
    <source>
        <strain evidence="1">Niue_2</strain>
        <tissue evidence="1">Leaf</tissue>
    </source>
</reference>
<evidence type="ECO:0000313" key="2">
    <source>
        <dbReference type="Proteomes" id="UP000652761"/>
    </source>
</evidence>
<evidence type="ECO:0000313" key="1">
    <source>
        <dbReference type="EMBL" id="MQM03078.1"/>
    </source>
</evidence>
<protein>
    <submittedName>
        <fullName evidence="1">Uncharacterized protein</fullName>
    </submittedName>
</protein>
<dbReference type="Proteomes" id="UP000652761">
    <property type="component" value="Unassembled WGS sequence"/>
</dbReference>
<organism evidence="1 2">
    <name type="scientific">Colocasia esculenta</name>
    <name type="common">Wild taro</name>
    <name type="synonym">Arum esculentum</name>
    <dbReference type="NCBI Taxonomy" id="4460"/>
    <lineage>
        <taxon>Eukaryota</taxon>
        <taxon>Viridiplantae</taxon>
        <taxon>Streptophyta</taxon>
        <taxon>Embryophyta</taxon>
        <taxon>Tracheophyta</taxon>
        <taxon>Spermatophyta</taxon>
        <taxon>Magnoliopsida</taxon>
        <taxon>Liliopsida</taxon>
        <taxon>Araceae</taxon>
        <taxon>Aroideae</taxon>
        <taxon>Colocasieae</taxon>
        <taxon>Colocasia</taxon>
    </lineage>
</organism>
<gene>
    <name evidence="1" type="ORF">Taro_035853</name>
</gene>
<proteinExistence type="predicted"/>
<name>A0A843W7X9_COLES</name>
<keyword evidence="2" id="KW-1185">Reference proteome</keyword>
<sequence>MDPSSVAARLRGVLV</sequence>